<sequence length="84" mass="9560">MHYWGIKNKLRFAPSKTKLMVLTKKLKYDDLVVYINGDQLSLVGEVRLLELIIDKKLMCASGVAKTCKKATKIYKDIDKSAKTP</sequence>
<proteinExistence type="predicted"/>
<dbReference type="EMBL" id="BGZK01000358">
    <property type="protein sequence ID" value="GBP39052.1"/>
    <property type="molecule type" value="Genomic_DNA"/>
</dbReference>
<dbReference type="Proteomes" id="UP000299102">
    <property type="component" value="Unassembled WGS sequence"/>
</dbReference>
<reference evidence="1 2" key="1">
    <citation type="journal article" date="2019" name="Commun. Biol.">
        <title>The bagworm genome reveals a unique fibroin gene that provides high tensile strength.</title>
        <authorList>
            <person name="Kono N."/>
            <person name="Nakamura H."/>
            <person name="Ohtoshi R."/>
            <person name="Tomita M."/>
            <person name="Numata K."/>
            <person name="Arakawa K."/>
        </authorList>
    </citation>
    <scope>NUCLEOTIDE SEQUENCE [LARGE SCALE GENOMIC DNA]</scope>
</reference>
<gene>
    <name evidence="1" type="ORF">EVAR_89274_1</name>
</gene>
<organism evidence="1 2">
    <name type="scientific">Eumeta variegata</name>
    <name type="common">Bagworm moth</name>
    <name type="synonym">Eumeta japonica</name>
    <dbReference type="NCBI Taxonomy" id="151549"/>
    <lineage>
        <taxon>Eukaryota</taxon>
        <taxon>Metazoa</taxon>
        <taxon>Ecdysozoa</taxon>
        <taxon>Arthropoda</taxon>
        <taxon>Hexapoda</taxon>
        <taxon>Insecta</taxon>
        <taxon>Pterygota</taxon>
        <taxon>Neoptera</taxon>
        <taxon>Endopterygota</taxon>
        <taxon>Lepidoptera</taxon>
        <taxon>Glossata</taxon>
        <taxon>Ditrysia</taxon>
        <taxon>Tineoidea</taxon>
        <taxon>Psychidae</taxon>
        <taxon>Oiketicinae</taxon>
        <taxon>Eumeta</taxon>
    </lineage>
</organism>
<keyword evidence="2" id="KW-1185">Reference proteome</keyword>
<dbReference type="AlphaFoldDB" id="A0A4C1VKX4"/>
<accession>A0A4C1VKX4</accession>
<protein>
    <submittedName>
        <fullName evidence="1">Uncharacterized protein</fullName>
    </submittedName>
</protein>
<comment type="caution">
    <text evidence="1">The sequence shown here is derived from an EMBL/GenBank/DDBJ whole genome shotgun (WGS) entry which is preliminary data.</text>
</comment>
<dbReference type="OrthoDB" id="8054392at2759"/>
<name>A0A4C1VKX4_EUMVA</name>
<evidence type="ECO:0000313" key="2">
    <source>
        <dbReference type="Proteomes" id="UP000299102"/>
    </source>
</evidence>
<evidence type="ECO:0000313" key="1">
    <source>
        <dbReference type="EMBL" id="GBP39052.1"/>
    </source>
</evidence>